<comment type="caution">
    <text evidence="1">The sequence shown here is derived from an EMBL/GenBank/DDBJ whole genome shotgun (WGS) entry which is preliminary data.</text>
</comment>
<gene>
    <name evidence="1" type="ORF">H8S22_08700</name>
</gene>
<name>A0ABR7FR35_9FIRM</name>
<reference evidence="1 2" key="1">
    <citation type="submission" date="2020-08" db="EMBL/GenBank/DDBJ databases">
        <title>Genome public.</title>
        <authorList>
            <person name="Liu C."/>
            <person name="Sun Q."/>
        </authorList>
    </citation>
    <scope>NUCLEOTIDE SEQUENCE [LARGE SCALE GENOMIC DNA]</scope>
    <source>
        <strain evidence="1 2">NSJ-7</strain>
    </source>
</reference>
<protein>
    <submittedName>
        <fullName evidence="1">Uncharacterized protein</fullName>
    </submittedName>
</protein>
<organism evidence="1 2">
    <name type="scientific">Anaerostipes hominis</name>
    <name type="common">ex Liu et al. 2021</name>
    <dbReference type="NCBI Taxonomy" id="2763018"/>
    <lineage>
        <taxon>Bacteria</taxon>
        <taxon>Bacillati</taxon>
        <taxon>Bacillota</taxon>
        <taxon>Clostridia</taxon>
        <taxon>Lachnospirales</taxon>
        <taxon>Lachnospiraceae</taxon>
        <taxon>Anaerostipes</taxon>
    </lineage>
</organism>
<evidence type="ECO:0000313" key="2">
    <source>
        <dbReference type="Proteomes" id="UP000635828"/>
    </source>
</evidence>
<dbReference type="EMBL" id="JACOOS010000008">
    <property type="protein sequence ID" value="MBC5677682.1"/>
    <property type="molecule type" value="Genomic_DNA"/>
</dbReference>
<sequence length="47" mass="5546">MKQITIFLRQRTDKAVMNVWTEADASLIQWGEKDACMLSCHDITRYK</sequence>
<evidence type="ECO:0000313" key="1">
    <source>
        <dbReference type="EMBL" id="MBC5677682.1"/>
    </source>
</evidence>
<proteinExistence type="predicted"/>
<accession>A0ABR7FR35</accession>
<keyword evidence="2" id="KW-1185">Reference proteome</keyword>
<dbReference type="Proteomes" id="UP000635828">
    <property type="component" value="Unassembled WGS sequence"/>
</dbReference>
<dbReference type="RefSeq" id="WP_155854032.1">
    <property type="nucleotide sequence ID" value="NZ_JACOOS010000008.1"/>
</dbReference>